<organism evidence="6 7">
    <name type="scientific">Slackia isoflavoniconvertens</name>
    <dbReference type="NCBI Taxonomy" id="572010"/>
    <lineage>
        <taxon>Bacteria</taxon>
        <taxon>Bacillati</taxon>
        <taxon>Actinomycetota</taxon>
        <taxon>Coriobacteriia</taxon>
        <taxon>Eggerthellales</taxon>
        <taxon>Eggerthellaceae</taxon>
        <taxon>Slackia</taxon>
    </lineage>
</organism>
<dbReference type="InterPro" id="IPR000055">
    <property type="entry name" value="Restrct_endonuc_typeI_TRD"/>
</dbReference>
<dbReference type="Gene3D" id="1.10.287.1120">
    <property type="entry name" value="Bipartite methylase S protein"/>
    <property type="match status" value="1"/>
</dbReference>
<keyword evidence="3" id="KW-0238">DNA-binding</keyword>
<feature type="domain" description="Type I restriction modification DNA specificity" evidence="5">
    <location>
        <begin position="235"/>
        <end position="399"/>
    </location>
</feature>
<comment type="similarity">
    <text evidence="1">Belongs to the type-I restriction system S methylase family.</text>
</comment>
<gene>
    <name evidence="6" type="ORF">DMP05_04215</name>
</gene>
<dbReference type="GeneID" id="98662259"/>
<protein>
    <recommendedName>
        <fullName evidence="5">Type I restriction modification DNA specificity domain-containing protein</fullName>
    </recommendedName>
</protein>
<evidence type="ECO:0000313" key="7">
    <source>
        <dbReference type="Proteomes" id="UP000271472"/>
    </source>
</evidence>
<keyword evidence="2" id="KW-0680">Restriction system</keyword>
<feature type="coiled-coil region" evidence="4">
    <location>
        <begin position="184"/>
        <end position="211"/>
    </location>
</feature>
<dbReference type="SUPFAM" id="SSF116734">
    <property type="entry name" value="DNA methylase specificity domain"/>
    <property type="match status" value="2"/>
</dbReference>
<feature type="domain" description="Type I restriction modification DNA specificity" evidence="5">
    <location>
        <begin position="79"/>
        <end position="182"/>
    </location>
</feature>
<name>A0A3N0IFS9_9ACTN</name>
<dbReference type="Proteomes" id="UP000271472">
    <property type="component" value="Unassembled WGS sequence"/>
</dbReference>
<dbReference type="Gene3D" id="3.90.220.20">
    <property type="entry name" value="DNA methylase specificity domains"/>
    <property type="match status" value="2"/>
</dbReference>
<evidence type="ECO:0000256" key="3">
    <source>
        <dbReference type="ARBA" id="ARBA00023125"/>
    </source>
</evidence>
<dbReference type="AlphaFoldDB" id="A0A3N0IFS9"/>
<evidence type="ECO:0000259" key="5">
    <source>
        <dbReference type="Pfam" id="PF01420"/>
    </source>
</evidence>
<evidence type="ECO:0000313" key="6">
    <source>
        <dbReference type="EMBL" id="RNM35881.1"/>
    </source>
</evidence>
<dbReference type="RefSeq" id="WP_123219298.1">
    <property type="nucleotide sequence ID" value="NZ_JACHYQ010000001.1"/>
</dbReference>
<proteinExistence type="inferred from homology"/>
<dbReference type="GO" id="GO:0003677">
    <property type="term" value="F:DNA binding"/>
    <property type="evidence" value="ECO:0007669"/>
    <property type="project" value="UniProtKB-KW"/>
</dbReference>
<reference evidence="7" key="1">
    <citation type="submission" date="2018-05" db="EMBL/GenBank/DDBJ databases">
        <title>Genome Sequencing of selected type strains of the family Eggerthellaceae.</title>
        <authorList>
            <person name="Danylec N."/>
            <person name="Stoll D.A."/>
            <person name="Doetsch A."/>
            <person name="Huch M."/>
        </authorList>
    </citation>
    <scope>NUCLEOTIDE SEQUENCE [LARGE SCALE GENOMIC DNA]</scope>
    <source>
        <strain evidence="7">DSM 22006</strain>
    </source>
</reference>
<comment type="caution">
    <text evidence="6">The sequence shown here is derived from an EMBL/GenBank/DDBJ whole genome shotgun (WGS) entry which is preliminary data.</text>
</comment>
<dbReference type="PANTHER" id="PTHR30408:SF12">
    <property type="entry name" value="TYPE I RESTRICTION ENZYME MJAVIII SPECIFICITY SUBUNIT"/>
    <property type="match status" value="1"/>
</dbReference>
<dbReference type="GO" id="GO:0009307">
    <property type="term" value="P:DNA restriction-modification system"/>
    <property type="evidence" value="ECO:0007669"/>
    <property type="project" value="UniProtKB-KW"/>
</dbReference>
<evidence type="ECO:0000256" key="1">
    <source>
        <dbReference type="ARBA" id="ARBA00010923"/>
    </source>
</evidence>
<dbReference type="InterPro" id="IPR052021">
    <property type="entry name" value="Type-I_RS_S_subunit"/>
</dbReference>
<dbReference type="OrthoDB" id="3190754at2"/>
<dbReference type="InterPro" id="IPR044946">
    <property type="entry name" value="Restrct_endonuc_typeI_TRD_sf"/>
</dbReference>
<dbReference type="EMBL" id="QIBZ01000005">
    <property type="protein sequence ID" value="RNM35881.1"/>
    <property type="molecule type" value="Genomic_DNA"/>
</dbReference>
<dbReference type="PANTHER" id="PTHR30408">
    <property type="entry name" value="TYPE-1 RESTRICTION ENZYME ECOKI SPECIFICITY PROTEIN"/>
    <property type="match status" value="1"/>
</dbReference>
<accession>A0A3N0IFS9</accession>
<evidence type="ECO:0000256" key="4">
    <source>
        <dbReference type="SAM" id="Coils"/>
    </source>
</evidence>
<evidence type="ECO:0000256" key="2">
    <source>
        <dbReference type="ARBA" id="ARBA00022747"/>
    </source>
</evidence>
<keyword evidence="7" id="KW-1185">Reference proteome</keyword>
<sequence length="437" mass="48885">MEAVYSGCWFIGDIPGDWRVARLDTLANLFGRIGWQGLTSDEYQEEGAWLVTGTDFHKGSVNWDSCVHVPEHRWEEAVQIQLQEGDLLITKDGTIGKLAIIGELPGHASLNSGVMRIASKAGEYDTRFLYYVLRSEVFRSWFKDINAGASTIQHLFQGDFKHFLLPFPTLVEQERISGFLDVQIFNLDEEVSILEKQAETLERYKESLIHEAVTKGLDKTVGTKPSGVEWIGDIPEHWSAERMKYVCETSSGTTPDSGNLEYYDGSINWIQSGDLYNIEVLNKTSTNVTTKALVECSALKVYKAPFVVVAMYGASIGNSALSIIDACTNQACCALVPGKRLDSRFLRYAINAAQEDLRSKAIGGTQPNISQQLIKNEPIAVPPISEQKRIADALDSCCANINSILDIKRRQIDVLKRRRESLIYEYVTGKRRVEEEA</sequence>
<keyword evidence="4" id="KW-0175">Coiled coil</keyword>
<dbReference type="Pfam" id="PF01420">
    <property type="entry name" value="Methylase_S"/>
    <property type="match status" value="2"/>
</dbReference>